<dbReference type="InterPro" id="IPR012902">
    <property type="entry name" value="N_methyl_site"/>
</dbReference>
<feature type="domain" description="DUF1559" evidence="1">
    <location>
        <begin position="41"/>
        <end position="351"/>
    </location>
</feature>
<dbReference type="PANTHER" id="PTHR30093">
    <property type="entry name" value="GENERAL SECRETION PATHWAY PROTEIN G"/>
    <property type="match status" value="1"/>
</dbReference>
<dbReference type="Pfam" id="PF07963">
    <property type="entry name" value="N_methyl"/>
    <property type="match status" value="1"/>
</dbReference>
<protein>
    <recommendedName>
        <fullName evidence="1">DUF1559 domain-containing protein</fullName>
    </recommendedName>
</protein>
<evidence type="ECO:0000259" key="1">
    <source>
        <dbReference type="Pfam" id="PF07596"/>
    </source>
</evidence>
<proteinExistence type="predicted"/>
<dbReference type="Proteomes" id="UP000317429">
    <property type="component" value="Chromosome"/>
</dbReference>
<evidence type="ECO:0000313" key="2">
    <source>
        <dbReference type="EMBL" id="QDU89278.1"/>
    </source>
</evidence>
<accession>A0A518DCS1</accession>
<dbReference type="OrthoDB" id="255848at2"/>
<dbReference type="NCBIfam" id="TIGR02532">
    <property type="entry name" value="IV_pilin_GFxxxE"/>
    <property type="match status" value="1"/>
</dbReference>
<dbReference type="Gene3D" id="3.30.700.10">
    <property type="entry name" value="Glycoprotein, Type 4 Pilin"/>
    <property type="match status" value="1"/>
</dbReference>
<dbReference type="InterPro" id="IPR045584">
    <property type="entry name" value="Pilin-like"/>
</dbReference>
<reference evidence="2 3" key="1">
    <citation type="submission" date="2019-02" db="EMBL/GenBank/DDBJ databases">
        <title>Deep-cultivation of Planctomycetes and their phenomic and genomic characterization uncovers novel biology.</title>
        <authorList>
            <person name="Wiegand S."/>
            <person name="Jogler M."/>
            <person name="Boedeker C."/>
            <person name="Pinto D."/>
            <person name="Vollmers J."/>
            <person name="Rivas-Marin E."/>
            <person name="Kohn T."/>
            <person name="Peeters S.H."/>
            <person name="Heuer A."/>
            <person name="Rast P."/>
            <person name="Oberbeckmann S."/>
            <person name="Bunk B."/>
            <person name="Jeske O."/>
            <person name="Meyerdierks A."/>
            <person name="Storesund J.E."/>
            <person name="Kallscheuer N."/>
            <person name="Luecker S."/>
            <person name="Lage O.M."/>
            <person name="Pohl T."/>
            <person name="Merkel B.J."/>
            <person name="Hornburger P."/>
            <person name="Mueller R.-W."/>
            <person name="Bruemmer F."/>
            <person name="Labrenz M."/>
            <person name="Spormann A.M."/>
            <person name="Op den Camp H."/>
            <person name="Overmann J."/>
            <person name="Amann R."/>
            <person name="Jetten M.S.M."/>
            <person name="Mascher T."/>
            <person name="Medema M.H."/>
            <person name="Devos D.P."/>
            <person name="Kaster A.-K."/>
            <person name="Ovreas L."/>
            <person name="Rohde M."/>
            <person name="Galperin M.Y."/>
            <person name="Jogler C."/>
        </authorList>
    </citation>
    <scope>NUCLEOTIDE SEQUENCE [LARGE SCALE GENOMIC DNA]</scope>
    <source>
        <strain evidence="2 3">Pla175</strain>
    </source>
</reference>
<dbReference type="AlphaFoldDB" id="A0A518DCS1"/>
<evidence type="ECO:0000313" key="3">
    <source>
        <dbReference type="Proteomes" id="UP000317429"/>
    </source>
</evidence>
<organism evidence="2 3">
    <name type="scientific">Pirellulimonas nuda</name>
    <dbReference type="NCBI Taxonomy" id="2528009"/>
    <lineage>
        <taxon>Bacteria</taxon>
        <taxon>Pseudomonadati</taxon>
        <taxon>Planctomycetota</taxon>
        <taxon>Planctomycetia</taxon>
        <taxon>Pirellulales</taxon>
        <taxon>Lacipirellulaceae</taxon>
        <taxon>Pirellulimonas</taxon>
    </lineage>
</organism>
<dbReference type="EMBL" id="CP036291">
    <property type="protein sequence ID" value="QDU89278.1"/>
    <property type="molecule type" value="Genomic_DNA"/>
</dbReference>
<dbReference type="Pfam" id="PF07596">
    <property type="entry name" value="SBP_bac_10"/>
    <property type="match status" value="1"/>
</dbReference>
<dbReference type="PANTHER" id="PTHR30093:SF2">
    <property type="entry name" value="TYPE II SECRETION SYSTEM PROTEIN H"/>
    <property type="match status" value="1"/>
</dbReference>
<dbReference type="KEGG" id="pnd:Pla175_26670"/>
<dbReference type="SUPFAM" id="SSF54523">
    <property type="entry name" value="Pili subunits"/>
    <property type="match status" value="1"/>
</dbReference>
<name>A0A518DCS1_9BACT</name>
<sequence length="367" mass="40736">MMRPHVRKQHVRNCKAFTLVELLVVIAIIGVLVALLLPAVQSAREAARRTQCINQVKQLMLAMQNHVGARKVFPSGGFVSNPDLIDYMSGGKPAGPKTQGLSWAFQLLPYIEEDALHSAPQNSGATTRQAITDLLENSKVDGFYCPSRRGPTRNSHPDRNTQNWLIDYAAAHADFTRSDIGDATFDMMLEDARWCKARFVWAGLVNFNPFGSEVKRPVLTPSDPRRDYVGYWGVIVRSNGNTAQRFYTPITFARITDGSSKTIVLGEKRLQPSEYDTGNFEDDDKGWSDGWDWDVIRYGLCQPEQDGMNNPPTGQGNSIRASTFGSAHSGVFTAGFADGSARGMEYDIEPELFNRLCHRADGEIVSP</sequence>
<dbReference type="InterPro" id="IPR011453">
    <property type="entry name" value="DUF1559"/>
</dbReference>
<keyword evidence="3" id="KW-1185">Reference proteome</keyword>
<gene>
    <name evidence="2" type="ORF">Pla175_26670</name>
</gene>